<evidence type="ECO:0000313" key="4">
    <source>
        <dbReference type="Proteomes" id="UP001164305"/>
    </source>
</evidence>
<feature type="transmembrane region" description="Helical" evidence="2">
    <location>
        <begin position="96"/>
        <end position="122"/>
    </location>
</feature>
<keyword evidence="2" id="KW-1133">Transmembrane helix</keyword>
<feature type="transmembrane region" description="Helical" evidence="2">
    <location>
        <begin position="223"/>
        <end position="246"/>
    </location>
</feature>
<organism evidence="3 4">
    <name type="scientific">Brachybacterium huguangmaarense</name>
    <dbReference type="NCBI Taxonomy" id="1652028"/>
    <lineage>
        <taxon>Bacteria</taxon>
        <taxon>Bacillati</taxon>
        <taxon>Actinomycetota</taxon>
        <taxon>Actinomycetes</taxon>
        <taxon>Micrococcales</taxon>
        <taxon>Dermabacteraceae</taxon>
        <taxon>Brachybacterium</taxon>
    </lineage>
</organism>
<evidence type="ECO:0000256" key="2">
    <source>
        <dbReference type="SAM" id="Phobius"/>
    </source>
</evidence>
<keyword evidence="2" id="KW-0812">Transmembrane</keyword>
<feature type="transmembrane region" description="Helical" evidence="2">
    <location>
        <begin position="163"/>
        <end position="185"/>
    </location>
</feature>
<name>A0ABY6G262_9MICO</name>
<proteinExistence type="predicted"/>
<dbReference type="Pfam" id="PF12811">
    <property type="entry name" value="BaxI_1"/>
    <property type="match status" value="1"/>
</dbReference>
<dbReference type="RefSeq" id="WP_263594369.1">
    <property type="nucleotide sequence ID" value="NZ_CP107020.1"/>
</dbReference>
<evidence type="ECO:0000313" key="3">
    <source>
        <dbReference type="EMBL" id="UYG17160.1"/>
    </source>
</evidence>
<keyword evidence="4" id="KW-1185">Reference proteome</keyword>
<accession>A0ABY6G262</accession>
<dbReference type="InterPro" id="IPR010539">
    <property type="entry name" value="BaxI_1-like"/>
</dbReference>
<dbReference type="Proteomes" id="UP001164305">
    <property type="component" value="Chromosome"/>
</dbReference>
<keyword evidence="2" id="KW-0472">Membrane</keyword>
<feature type="transmembrane region" description="Helical" evidence="2">
    <location>
        <begin position="191"/>
        <end position="211"/>
    </location>
</feature>
<feature type="compositionally biased region" description="Low complexity" evidence="1">
    <location>
        <begin position="40"/>
        <end position="52"/>
    </location>
</feature>
<feature type="region of interest" description="Disordered" evidence="1">
    <location>
        <begin position="25"/>
        <end position="67"/>
    </location>
</feature>
<protein>
    <submittedName>
        <fullName evidence="3">Bax inhibitor-1/YccA family protein</fullName>
    </submittedName>
</protein>
<evidence type="ECO:0000256" key="1">
    <source>
        <dbReference type="SAM" id="MobiDB-lite"/>
    </source>
</evidence>
<dbReference type="PANTHER" id="PTHR41282">
    <property type="entry name" value="CONSERVED TRANSMEMBRANE PROTEIN-RELATED"/>
    <property type="match status" value="1"/>
</dbReference>
<sequence>MARHNIVFGKDRAFTSSGYAGFSGSQVDDRSQGGYGQAGYGQQAPAQRGYGQPYPAQPGHGQQAPASRDDLEALYARPAATGYDTGRMTMRDALNAITATLGTIIVVGFAVALLPVVLGAVAGSEGEVAGVGLASTAMFIGLLGGTVLALVNIFKKNPSPALVIAYAAFEGLLLGGISGVIDYSYSGPSVALQAVGGTLAVAGTVLVLFRAGVLRTSPRLTKIFMIAMIGYLVFGVVNIGVMIATGTSLRDGLLGLAIGAIAVVLASYSLVMDFEDITHGVKNGVPRRMAWRCAFGVAVTLVWMYLEILRILAILRNN</sequence>
<feature type="transmembrane region" description="Helical" evidence="2">
    <location>
        <begin position="252"/>
        <end position="272"/>
    </location>
</feature>
<dbReference type="EMBL" id="CP107020">
    <property type="protein sequence ID" value="UYG17160.1"/>
    <property type="molecule type" value="Genomic_DNA"/>
</dbReference>
<dbReference type="PANTHER" id="PTHR41282:SF1">
    <property type="entry name" value="CONSERVED TRANSMEMBRANE PROTEIN-RELATED"/>
    <property type="match status" value="1"/>
</dbReference>
<feature type="transmembrane region" description="Helical" evidence="2">
    <location>
        <begin position="128"/>
        <end position="151"/>
    </location>
</feature>
<gene>
    <name evidence="3" type="ORF">BRM3_01610</name>
</gene>
<feature type="transmembrane region" description="Helical" evidence="2">
    <location>
        <begin position="293"/>
        <end position="315"/>
    </location>
</feature>
<reference evidence="3" key="1">
    <citation type="submission" date="2022-10" db="EMBL/GenBank/DDBJ databases">
        <title>Whole-Genome Sequencing of Brachybacterium huguangmaarense BRM-3, Isolated from Betula schmidtii.</title>
        <authorList>
            <person name="Haam D."/>
        </authorList>
    </citation>
    <scope>NUCLEOTIDE SEQUENCE</scope>
    <source>
        <strain evidence="3">BRM-3</strain>
    </source>
</reference>